<protein>
    <submittedName>
        <fullName evidence="2">Uncharacterized protein</fullName>
    </submittedName>
</protein>
<evidence type="ECO:0000256" key="1">
    <source>
        <dbReference type="SAM" id="MobiDB-lite"/>
    </source>
</evidence>
<sequence>MRSDRHCPRGIGHRSISPATIFAAMPHEWPALPCRLPMHKRGAGQASRAVFHNARPAHLPMRTGEPVHAAVVPRATPTYAAAKRAEMNTRAFLGQAERAKTGVTPAPPAHRRRCGMPPPSRPRIRLPV</sequence>
<reference evidence="2" key="1">
    <citation type="submission" date="2018-08" db="EMBL/GenBank/DDBJ databases">
        <title>Identification of Burkholderia cepacia strains that express a Burkholderia pseudomallei-like capsular polysaccharide.</title>
        <authorList>
            <person name="Burtnick M.N."/>
            <person name="Vongsouvath M."/>
            <person name="Newton P."/>
            <person name="Wuthiekanun V."/>
            <person name="Limmathurotsakul D."/>
            <person name="Brett P.J."/>
            <person name="Chantratita N."/>
            <person name="Dance D.A."/>
        </authorList>
    </citation>
    <scope>NUCLEOTIDE SEQUENCE</scope>
    <source>
        <strain evidence="2">SBXCC001</strain>
    </source>
</reference>
<dbReference type="EMBL" id="QXCT01000001">
    <property type="protein sequence ID" value="MDW9253643.1"/>
    <property type="molecule type" value="Genomic_DNA"/>
</dbReference>
<dbReference type="AlphaFoldDB" id="A0AAW9CRV4"/>
<name>A0AAW9CRV4_BURTH</name>
<dbReference type="Proteomes" id="UP001272137">
    <property type="component" value="Unassembled WGS sequence"/>
</dbReference>
<dbReference type="RefSeq" id="WP_080554912.1">
    <property type="nucleotide sequence ID" value="NZ_CP008915.2"/>
</dbReference>
<organism evidence="2 3">
    <name type="scientific">Burkholderia thailandensis</name>
    <dbReference type="NCBI Taxonomy" id="57975"/>
    <lineage>
        <taxon>Bacteria</taxon>
        <taxon>Pseudomonadati</taxon>
        <taxon>Pseudomonadota</taxon>
        <taxon>Betaproteobacteria</taxon>
        <taxon>Burkholderiales</taxon>
        <taxon>Burkholderiaceae</taxon>
        <taxon>Burkholderia</taxon>
        <taxon>pseudomallei group</taxon>
    </lineage>
</organism>
<proteinExistence type="predicted"/>
<accession>A0AAW9CRV4</accession>
<evidence type="ECO:0000313" key="2">
    <source>
        <dbReference type="EMBL" id="MDW9253643.1"/>
    </source>
</evidence>
<comment type="caution">
    <text evidence="2">The sequence shown here is derived from an EMBL/GenBank/DDBJ whole genome shotgun (WGS) entry which is preliminary data.</text>
</comment>
<gene>
    <name evidence="2" type="ORF">C7S16_4322</name>
</gene>
<evidence type="ECO:0000313" key="3">
    <source>
        <dbReference type="Proteomes" id="UP001272137"/>
    </source>
</evidence>
<feature type="region of interest" description="Disordered" evidence="1">
    <location>
        <begin position="94"/>
        <end position="128"/>
    </location>
</feature>